<evidence type="ECO:0000256" key="1">
    <source>
        <dbReference type="ARBA" id="ARBA00010617"/>
    </source>
</evidence>
<dbReference type="Pfam" id="PF00067">
    <property type="entry name" value="p450"/>
    <property type="match status" value="1"/>
</dbReference>
<dbReference type="Proteomes" id="UP000195755">
    <property type="component" value="Chromosome"/>
</dbReference>
<dbReference type="InterPro" id="IPR050121">
    <property type="entry name" value="Cytochrome_P450_monoxygenase"/>
</dbReference>
<feature type="region of interest" description="Disordered" evidence="2">
    <location>
        <begin position="1"/>
        <end position="24"/>
    </location>
</feature>
<organism evidence="3 4">
    <name type="scientific">Streptomyces albireticuli</name>
    <dbReference type="NCBI Taxonomy" id="1940"/>
    <lineage>
        <taxon>Bacteria</taxon>
        <taxon>Bacillati</taxon>
        <taxon>Actinomycetota</taxon>
        <taxon>Actinomycetes</taxon>
        <taxon>Kitasatosporales</taxon>
        <taxon>Streptomycetaceae</taxon>
        <taxon>Streptomyces</taxon>
    </lineage>
</organism>
<dbReference type="GO" id="GO:0004497">
    <property type="term" value="F:monooxygenase activity"/>
    <property type="evidence" value="ECO:0007669"/>
    <property type="project" value="InterPro"/>
</dbReference>
<evidence type="ECO:0000313" key="3">
    <source>
        <dbReference type="EMBL" id="ARZ71252.1"/>
    </source>
</evidence>
<evidence type="ECO:0000313" key="4">
    <source>
        <dbReference type="Proteomes" id="UP000195755"/>
    </source>
</evidence>
<dbReference type="SUPFAM" id="SSF48264">
    <property type="entry name" value="Cytochrome P450"/>
    <property type="match status" value="1"/>
</dbReference>
<dbReference type="InterPro" id="IPR001128">
    <property type="entry name" value="Cyt_P450"/>
</dbReference>
<dbReference type="GO" id="GO:0005506">
    <property type="term" value="F:iron ion binding"/>
    <property type="evidence" value="ECO:0007669"/>
    <property type="project" value="InterPro"/>
</dbReference>
<dbReference type="PANTHER" id="PTHR24305:SF166">
    <property type="entry name" value="CYTOCHROME P450 12A4, MITOCHONDRIAL-RELATED"/>
    <property type="match status" value="1"/>
</dbReference>
<dbReference type="OrthoDB" id="7376058at2"/>
<dbReference type="PANTHER" id="PTHR24305">
    <property type="entry name" value="CYTOCHROME P450"/>
    <property type="match status" value="1"/>
</dbReference>
<dbReference type="GO" id="GO:0016705">
    <property type="term" value="F:oxidoreductase activity, acting on paired donors, with incorporation or reduction of molecular oxygen"/>
    <property type="evidence" value="ECO:0007669"/>
    <property type="project" value="InterPro"/>
</dbReference>
<dbReference type="AlphaFoldDB" id="A0A1Z2LAE4"/>
<evidence type="ECO:0008006" key="5">
    <source>
        <dbReference type="Google" id="ProtNLM"/>
    </source>
</evidence>
<evidence type="ECO:0000256" key="2">
    <source>
        <dbReference type="SAM" id="MobiDB-lite"/>
    </source>
</evidence>
<accession>A0A1Z2LAE4</accession>
<proteinExistence type="inferred from homology"/>
<gene>
    <name evidence="3" type="ORF">SMD11_5673</name>
</gene>
<comment type="similarity">
    <text evidence="1">Belongs to the cytochrome P450 family.</text>
</comment>
<dbReference type="GO" id="GO:0020037">
    <property type="term" value="F:heme binding"/>
    <property type="evidence" value="ECO:0007669"/>
    <property type="project" value="InterPro"/>
</dbReference>
<dbReference type="RefSeq" id="WP_087929084.1">
    <property type="nucleotide sequence ID" value="NZ_CP021744.1"/>
</dbReference>
<protein>
    <recommendedName>
        <fullName evidence="5">Cytochrome P450</fullName>
    </recommendedName>
</protein>
<sequence>MSLLRSAPGGAGSTGSDDAGRGAELPMASAGENLRLTLAYFLPNYLKGVFRLRPRLGSLVARADAGRRGVETLRRMRRRHGRGPVVVRGTSGPTLLVLDPEDVRQVLAGPVDVYAVDTWEKVSGFASVQPDALVASHGRQRAVRRAFNDAVLDAGCPVHRLADHFLRVVGEEAAALLGPRSVAGLDADTLRECFERVGRRCFLGEAAADDVEFSRLLAELLTEANWLGARRWRTAATRRSRRRMMQRQARYLGEADPRSLAGLFSGAPRGPETAPECQVTHWFMALSVVHSATVQALALLATHPHHYRRALAETEAADRAHGARTVAGHMQMPYVRACVQEASRLWPPVPSLMRRTTAETRWRGAVAPGGVNVLVPAGFHARDGERIDYAHRFAPEKWLDGTAEADWAISPFSRGEAQCSGMELGLQLATGFVAELLRGGELAAAGVRLSPERPLPYAFDTARLRIGIRPTRPVEGT</sequence>
<reference evidence="3 4" key="1">
    <citation type="submission" date="2017-06" db="EMBL/GenBank/DDBJ databases">
        <title>Streptomyces albireticuli Genome sequencing and assembly.</title>
        <authorList>
            <person name="Wang Y."/>
            <person name="Du B."/>
            <person name="Ding Y."/>
            <person name="Liu H."/>
            <person name="Hou Q."/>
            <person name="Liu K."/>
            <person name="Yao L."/>
            <person name="Wang C."/>
        </authorList>
    </citation>
    <scope>NUCLEOTIDE SEQUENCE [LARGE SCALE GENOMIC DNA]</scope>
    <source>
        <strain evidence="3 4">MDJK11</strain>
    </source>
</reference>
<dbReference type="KEGG" id="salj:SMD11_5673"/>
<dbReference type="InterPro" id="IPR036396">
    <property type="entry name" value="Cyt_P450_sf"/>
</dbReference>
<dbReference type="Gene3D" id="1.10.630.10">
    <property type="entry name" value="Cytochrome P450"/>
    <property type="match status" value="1"/>
</dbReference>
<name>A0A1Z2LAE4_9ACTN</name>
<dbReference type="EMBL" id="CP021744">
    <property type="protein sequence ID" value="ARZ71252.1"/>
    <property type="molecule type" value="Genomic_DNA"/>
</dbReference>